<dbReference type="Proteomes" id="UP000594029">
    <property type="component" value="Segment"/>
</dbReference>
<sequence length="78" mass="8931">MKTYLKVFAEAYWYMLMLGIASLIVYFVTGTDALKPSWGMLFSPIPVGVLVAFLHLKFGAFKDIFGEEYLKSVDKRQK</sequence>
<protein>
    <submittedName>
        <fullName evidence="2">Uncharacterized protein</fullName>
    </submittedName>
</protein>
<dbReference type="EMBL" id="MW084976">
    <property type="protein sequence ID" value="QOV08383.1"/>
    <property type="molecule type" value="Genomic_DNA"/>
</dbReference>
<keyword evidence="1" id="KW-0812">Transmembrane</keyword>
<reference evidence="2 3" key="1">
    <citation type="submission" date="2020-10" db="EMBL/GenBank/DDBJ databases">
        <authorList>
            <person name="Kazantseva O.A."/>
            <person name="Piligrimova E.G."/>
            <person name="Shadrin A.M."/>
        </authorList>
    </citation>
    <scope>NUCLEOTIDE SEQUENCE [LARGE SCALE GENOMIC DNA]</scope>
</reference>
<feature type="transmembrane region" description="Helical" evidence="1">
    <location>
        <begin position="12"/>
        <end position="31"/>
    </location>
</feature>
<accession>A0A7U3NKM2</accession>
<evidence type="ECO:0000313" key="3">
    <source>
        <dbReference type="Proteomes" id="UP000594029"/>
    </source>
</evidence>
<keyword evidence="3" id="KW-1185">Reference proteome</keyword>
<gene>
    <name evidence="2" type="ORF">Kirov_184</name>
</gene>
<organism evidence="2 3">
    <name type="scientific">Bacillus phage Kirov</name>
    <dbReference type="NCBI Taxonomy" id="2783539"/>
    <lineage>
        <taxon>Viruses</taxon>
        <taxon>Duplodnaviria</taxon>
        <taxon>Heunggongvirae</taxon>
        <taxon>Uroviricota</taxon>
        <taxon>Caudoviricetes</taxon>
        <taxon>Andregratiavirinae</taxon>
        <taxon>Kirovvirus</taxon>
        <taxon>Kirovvirus kirov</taxon>
    </lineage>
</organism>
<evidence type="ECO:0000256" key="1">
    <source>
        <dbReference type="SAM" id="Phobius"/>
    </source>
</evidence>
<keyword evidence="1" id="KW-1133">Transmembrane helix</keyword>
<name>A0A7U3NKM2_9CAUD</name>
<evidence type="ECO:0000313" key="2">
    <source>
        <dbReference type="EMBL" id="QOV08383.1"/>
    </source>
</evidence>
<proteinExistence type="predicted"/>
<keyword evidence="1" id="KW-0472">Membrane</keyword>
<feature type="transmembrane region" description="Helical" evidence="1">
    <location>
        <begin position="37"/>
        <end position="56"/>
    </location>
</feature>